<organism evidence="1 2">
    <name type="scientific">Aspergillus melleus</name>
    <dbReference type="NCBI Taxonomy" id="138277"/>
    <lineage>
        <taxon>Eukaryota</taxon>
        <taxon>Fungi</taxon>
        <taxon>Dikarya</taxon>
        <taxon>Ascomycota</taxon>
        <taxon>Pezizomycotina</taxon>
        <taxon>Eurotiomycetes</taxon>
        <taxon>Eurotiomycetidae</taxon>
        <taxon>Eurotiales</taxon>
        <taxon>Aspergillaceae</taxon>
        <taxon>Aspergillus</taxon>
        <taxon>Aspergillus subgen. Circumdati</taxon>
    </lineage>
</organism>
<evidence type="ECO:0000313" key="2">
    <source>
        <dbReference type="Proteomes" id="UP001177260"/>
    </source>
</evidence>
<evidence type="ECO:0000313" key="1">
    <source>
        <dbReference type="EMBL" id="KAK1146325.1"/>
    </source>
</evidence>
<sequence length="507" mass="56665">MNSGRLYLISGSLGVLSHLTVFIKGEWDTHAPDLARYFVFWPVVLFSLLAVLGYGHAVRTSALALLSYDAGIWLSMIIYQPREISINDASAIKEIYGVGTSCTKGVFYDLHYPHRSLQMCRDKAFHSRRRRVWDHGFNSGALTGYEPFIREHCDDLIERISSQTGEPLLINDVIDGFAWDAMGILAFGKSFGMVKGNSHPMLDALRAAKKSGAFILTATWMLIMARNLPVINNAAAKWLTWCAEMLEERRKMGPSRKDLFSYLIADPPWGTDNSLNVTDGDLVIESELAIGAGSQTTASTMNALLFLLAKHPETYRKLQEEIDSVLPPDAPLSHSALTGQPYLDGCINETMRLYPAVTSGVPRETGPRGLTIDGVFIPAYTTVSVPTYTVQRDPRNYQHPDAFIPERWIDRPELIIRKEAFIPFSTGPYSCAGKSFAMMEIRLAIATIVRNFEFRLPPGLEKESLDTLDGTGVQDCFTMVVPSYDLIFTKRDFQLDRVIDDAAIERE</sequence>
<proteinExistence type="predicted"/>
<dbReference type="Proteomes" id="UP001177260">
    <property type="component" value="Unassembled WGS sequence"/>
</dbReference>
<keyword evidence="2" id="KW-1185">Reference proteome</keyword>
<accession>A0ACC3B732</accession>
<dbReference type="EMBL" id="JAOPJF010000018">
    <property type="protein sequence ID" value="KAK1146325.1"/>
    <property type="molecule type" value="Genomic_DNA"/>
</dbReference>
<gene>
    <name evidence="1" type="ORF">N8T08_003112</name>
</gene>
<reference evidence="1 2" key="1">
    <citation type="journal article" date="2023" name="ACS Omega">
        <title>Identification of the Neoaspergillic Acid Biosynthesis Gene Cluster by Establishing an In Vitro CRISPR-Ribonucleoprotein Genetic System in Aspergillus melleus.</title>
        <authorList>
            <person name="Yuan B."/>
            <person name="Grau M.F."/>
            <person name="Murata R.M."/>
            <person name="Torok T."/>
            <person name="Venkateswaran K."/>
            <person name="Stajich J.E."/>
            <person name="Wang C.C.C."/>
        </authorList>
    </citation>
    <scope>NUCLEOTIDE SEQUENCE [LARGE SCALE GENOMIC DNA]</scope>
    <source>
        <strain evidence="1 2">IMV 1140</strain>
    </source>
</reference>
<protein>
    <submittedName>
        <fullName evidence="1">Uncharacterized protein</fullName>
    </submittedName>
</protein>
<comment type="caution">
    <text evidence="1">The sequence shown here is derived from an EMBL/GenBank/DDBJ whole genome shotgun (WGS) entry which is preliminary data.</text>
</comment>
<name>A0ACC3B732_9EURO</name>